<protein>
    <submittedName>
        <fullName evidence="1">Uncharacterized protein</fullName>
    </submittedName>
</protein>
<dbReference type="EMBL" id="BPLR01011044">
    <property type="protein sequence ID" value="GIY43870.1"/>
    <property type="molecule type" value="Genomic_DNA"/>
</dbReference>
<keyword evidence="2" id="KW-1185">Reference proteome</keyword>
<reference evidence="1 2" key="1">
    <citation type="submission" date="2021-06" db="EMBL/GenBank/DDBJ databases">
        <title>Caerostris extrusa draft genome.</title>
        <authorList>
            <person name="Kono N."/>
            <person name="Arakawa K."/>
        </authorList>
    </citation>
    <scope>NUCLEOTIDE SEQUENCE [LARGE SCALE GENOMIC DNA]</scope>
</reference>
<evidence type="ECO:0000313" key="1">
    <source>
        <dbReference type="EMBL" id="GIY43870.1"/>
    </source>
</evidence>
<organism evidence="1 2">
    <name type="scientific">Caerostris extrusa</name>
    <name type="common">Bark spider</name>
    <name type="synonym">Caerostris bankana</name>
    <dbReference type="NCBI Taxonomy" id="172846"/>
    <lineage>
        <taxon>Eukaryota</taxon>
        <taxon>Metazoa</taxon>
        <taxon>Ecdysozoa</taxon>
        <taxon>Arthropoda</taxon>
        <taxon>Chelicerata</taxon>
        <taxon>Arachnida</taxon>
        <taxon>Araneae</taxon>
        <taxon>Araneomorphae</taxon>
        <taxon>Entelegynae</taxon>
        <taxon>Araneoidea</taxon>
        <taxon>Araneidae</taxon>
        <taxon>Caerostris</taxon>
    </lineage>
</organism>
<name>A0AAV4TCM8_CAEEX</name>
<proteinExistence type="predicted"/>
<dbReference type="Proteomes" id="UP001054945">
    <property type="component" value="Unassembled WGS sequence"/>
</dbReference>
<dbReference type="AlphaFoldDB" id="A0AAV4TCM8"/>
<gene>
    <name evidence="1" type="ORF">CEXT_286861</name>
</gene>
<sequence length="117" mass="12866">MSDISTGSVFKTNWDLCIQGSSELSTRPLQSNIIASFSSSSSPSLIRPDGQLASSLAFGSTGFSDLKFTVDVIIFILSAKLPTNERKRELTEILFKNPTSHSHEEEEIQRELIKGCI</sequence>
<comment type="caution">
    <text evidence="1">The sequence shown here is derived from an EMBL/GenBank/DDBJ whole genome shotgun (WGS) entry which is preliminary data.</text>
</comment>
<evidence type="ECO:0000313" key="2">
    <source>
        <dbReference type="Proteomes" id="UP001054945"/>
    </source>
</evidence>
<accession>A0AAV4TCM8</accession>